<reference evidence="2 3" key="1">
    <citation type="submission" date="2019-09" db="EMBL/GenBank/DDBJ databases">
        <title>Draft genome of the ectomycorrhizal ascomycete Sphaerosporella brunnea.</title>
        <authorList>
            <consortium name="DOE Joint Genome Institute"/>
            <person name="Benucci G.M."/>
            <person name="Marozzi G."/>
            <person name="Antonielli L."/>
            <person name="Sanchez S."/>
            <person name="Marco P."/>
            <person name="Wang X."/>
            <person name="Falini L.B."/>
            <person name="Barry K."/>
            <person name="Haridas S."/>
            <person name="Lipzen A."/>
            <person name="Labutti K."/>
            <person name="Grigoriev I.V."/>
            <person name="Murat C."/>
            <person name="Martin F."/>
            <person name="Albertini E."/>
            <person name="Donnini D."/>
            <person name="Bonito G."/>
        </authorList>
    </citation>
    <scope>NUCLEOTIDE SEQUENCE [LARGE SCALE GENOMIC DNA]</scope>
    <source>
        <strain evidence="2 3">Sb_GMNB300</strain>
    </source>
</reference>
<comment type="caution">
    <text evidence="2">The sequence shown here is derived from an EMBL/GenBank/DDBJ whole genome shotgun (WGS) entry which is preliminary data.</text>
</comment>
<name>A0A5J5F2M8_9PEZI</name>
<feature type="compositionally biased region" description="Low complexity" evidence="1">
    <location>
        <begin position="386"/>
        <end position="416"/>
    </location>
</feature>
<organism evidence="2 3">
    <name type="scientific">Sphaerosporella brunnea</name>
    <dbReference type="NCBI Taxonomy" id="1250544"/>
    <lineage>
        <taxon>Eukaryota</taxon>
        <taxon>Fungi</taxon>
        <taxon>Dikarya</taxon>
        <taxon>Ascomycota</taxon>
        <taxon>Pezizomycotina</taxon>
        <taxon>Pezizomycetes</taxon>
        <taxon>Pezizales</taxon>
        <taxon>Pyronemataceae</taxon>
        <taxon>Sphaerosporella</taxon>
    </lineage>
</organism>
<proteinExistence type="predicted"/>
<evidence type="ECO:0000313" key="3">
    <source>
        <dbReference type="Proteomes" id="UP000326924"/>
    </source>
</evidence>
<feature type="region of interest" description="Disordered" evidence="1">
    <location>
        <begin position="382"/>
        <end position="423"/>
    </location>
</feature>
<evidence type="ECO:0000256" key="1">
    <source>
        <dbReference type="SAM" id="MobiDB-lite"/>
    </source>
</evidence>
<dbReference type="AlphaFoldDB" id="A0A5J5F2M8"/>
<keyword evidence="3" id="KW-1185">Reference proteome</keyword>
<gene>
    <name evidence="2" type="ORF">FN846DRAFT_905190</name>
</gene>
<evidence type="ECO:0000313" key="2">
    <source>
        <dbReference type="EMBL" id="KAA8910179.1"/>
    </source>
</evidence>
<accession>A0A5J5F2M8</accession>
<protein>
    <submittedName>
        <fullName evidence="2">Uncharacterized protein</fullName>
    </submittedName>
</protein>
<sequence length="632" mass="69901">MDGLASGAMLEAVRYSLRLCHASWQTEHCIGLYRHRWTGGKLSAASHETSYSDIIRLHQEVELKPPPSPLARSLLSTTHLADLSLTLHARKAYQQQIHKHKVSAPALHQYNRHNELRMNCDFVEYKLLHRRNDPLMGNTNLNELSQSLGLDVANVRVQLERYFLENEEWLLNRANHTRWIPVRVDRLIETKTITTDAWFNKAIELWVKLGVDTVDIVQPALHSLHILLKKQVDEELTVQQKQISAAPKKLAAERGLAAANTRVDAADQEMAAAGIRVEAPSATTIINNFSLSVRVPEYPHGSPVFPIRLRTEPHSTIRTEGATLEPTAGQTRTDAADDERLFIKPRTKEAAKVQLEREQVLLEREKVKLARERLLFDQAVAGGSGSASPTVASAATSTSAAPTSVNITPTAPSAAPSPAPSGDITRAALGEKLGLETADIGLPALHSIHLLLEKKVDEKLGAHNCTFLLCSSNTRNEATLECPICWNRKWAAARLQEAYAARRGNAWRLREMRKESDILMAGSWRLRIAQSSDGGVDRLGERKQAQVILPHPGVPTAAPTALYSSLYHNREQRTPGLSDIEESEATVRVGVVCPEASLYMTRLVRALEDQGASPAVIEQILNTFLHSIGEVV</sequence>
<dbReference type="InParanoid" id="A0A5J5F2M8"/>
<dbReference type="Proteomes" id="UP000326924">
    <property type="component" value="Unassembled WGS sequence"/>
</dbReference>
<dbReference type="EMBL" id="VXIS01000049">
    <property type="protein sequence ID" value="KAA8910179.1"/>
    <property type="molecule type" value="Genomic_DNA"/>
</dbReference>